<reference evidence="3" key="2">
    <citation type="submission" date="2023-04" db="EMBL/GenBank/DDBJ databases">
        <authorList>
            <person name="Bruccoleri R.E."/>
            <person name="Oakeley E.J."/>
            <person name="Faust A.-M."/>
            <person name="Dessus-Babus S."/>
            <person name="Altorfer M."/>
            <person name="Burckhardt D."/>
            <person name="Oertli M."/>
            <person name="Naumann U."/>
            <person name="Petersen F."/>
            <person name="Wong J."/>
        </authorList>
    </citation>
    <scope>NUCLEOTIDE SEQUENCE</scope>
    <source>
        <strain evidence="3">GSM-AAB239-AS_SAM_17_03QT</strain>
        <tissue evidence="3">Leaf</tissue>
    </source>
</reference>
<dbReference type="Proteomes" id="UP001140949">
    <property type="component" value="Unassembled WGS sequence"/>
</dbReference>
<gene>
    <name evidence="3" type="ORF">M6B38_156170</name>
</gene>
<dbReference type="AlphaFoldDB" id="A0AAX6F444"/>
<dbReference type="Pfam" id="PF21647">
    <property type="entry name" value="DUF6857"/>
    <property type="match status" value="1"/>
</dbReference>
<protein>
    <recommendedName>
        <fullName evidence="2">DUF6857 domain-containing protein</fullName>
    </recommendedName>
</protein>
<evidence type="ECO:0000256" key="1">
    <source>
        <dbReference type="SAM" id="MobiDB-lite"/>
    </source>
</evidence>
<accession>A0AAX6F444</accession>
<keyword evidence="4" id="KW-1185">Reference proteome</keyword>
<feature type="compositionally biased region" description="Polar residues" evidence="1">
    <location>
        <begin position="127"/>
        <end position="153"/>
    </location>
</feature>
<feature type="region of interest" description="Disordered" evidence="1">
    <location>
        <begin position="587"/>
        <end position="606"/>
    </location>
</feature>
<feature type="region of interest" description="Disordered" evidence="1">
    <location>
        <begin position="67"/>
        <end position="167"/>
    </location>
</feature>
<dbReference type="InterPro" id="IPR010341">
    <property type="entry name" value="DUF936_pln"/>
</dbReference>
<dbReference type="PANTHER" id="PTHR31928">
    <property type="entry name" value="EXPRESSED PROTEIN"/>
    <property type="match status" value="1"/>
</dbReference>
<evidence type="ECO:0000259" key="2">
    <source>
        <dbReference type="Pfam" id="PF21647"/>
    </source>
</evidence>
<dbReference type="EMBL" id="JANAVB010032019">
    <property type="protein sequence ID" value="KAJ6810949.1"/>
    <property type="molecule type" value="Genomic_DNA"/>
</dbReference>
<proteinExistence type="predicted"/>
<feature type="domain" description="DUF6857" evidence="2">
    <location>
        <begin position="338"/>
        <end position="633"/>
    </location>
</feature>
<comment type="caution">
    <text evidence="3">The sequence shown here is derived from an EMBL/GenBank/DDBJ whole genome shotgun (WGS) entry which is preliminary data.</text>
</comment>
<dbReference type="PANTHER" id="PTHR31928:SF4">
    <property type="entry name" value="OS08G0541500 PROTEIN"/>
    <property type="match status" value="1"/>
</dbReference>
<evidence type="ECO:0000313" key="4">
    <source>
        <dbReference type="Proteomes" id="UP001140949"/>
    </source>
</evidence>
<evidence type="ECO:0000313" key="3">
    <source>
        <dbReference type="EMBL" id="KAJ6810949.1"/>
    </source>
</evidence>
<feature type="compositionally biased region" description="Basic and acidic residues" evidence="1">
    <location>
        <begin position="81"/>
        <end position="93"/>
    </location>
</feature>
<sequence length="648" mass="70172">MPLMSPCPMNTMISSQVTGSNWANIFTSTDLKLQHRCPSSGVSGPIPGRHPCVGNPKDLVATSAPNFLSNEKPRLSNGSKDNNKLSSTKEKTMPGKVNGSSKAETVGRKMNGSTNAEALEGKKAPYRSNSLLSRQKSSNILEKQQGLGLTSRTMRTRLGRPSSPSSCYSLPGSFEKFSNGIKNQAKVKGVDKVPASSRMDSLERMTSVLKPSRTGRLSSGKAILSSLPGSELGTKAFRRSWDGRVETKGSSKVSSKEGKIEMKSDIRSISVPRKSQPTNEKRITKESEIRNHPKKGNIVSDLNEPDKLVKQRSPILKKTTDITNVLNHGNLVKVVPSSGRRWTDGSVSWTSFPPQLAKLGKEVLKYRDAAKLAAIEAIQEASAAESLVRCLSMYAELSSSAKEDNPHPTVEQFLNLQVALNRNTLICNDLQQTLNITTCSPDRTIIDPVTSDHRLQATSWINAALSTDLSPFTLYYNKSKQSPLTIILDGPKSVSPKPRPSSLPPACVKPGGLQAPSPTPREWNHGEGLEEEAELARALKEDSTVWFLGYVERFLDANVAAKGPVDREKVAGMMSQLKGVNDWLDGIENKGGDGEEGQNGEGATSGVCAETTGRLRRKIYDYLLAHVESAAVALSGGGSSRDHQDRKG</sequence>
<feature type="region of interest" description="Disordered" evidence="1">
    <location>
        <begin position="39"/>
        <end position="58"/>
    </location>
</feature>
<dbReference type="InterPro" id="IPR049172">
    <property type="entry name" value="DUF6857_pln"/>
</dbReference>
<organism evidence="3 4">
    <name type="scientific">Iris pallida</name>
    <name type="common">Sweet iris</name>
    <dbReference type="NCBI Taxonomy" id="29817"/>
    <lineage>
        <taxon>Eukaryota</taxon>
        <taxon>Viridiplantae</taxon>
        <taxon>Streptophyta</taxon>
        <taxon>Embryophyta</taxon>
        <taxon>Tracheophyta</taxon>
        <taxon>Spermatophyta</taxon>
        <taxon>Magnoliopsida</taxon>
        <taxon>Liliopsida</taxon>
        <taxon>Asparagales</taxon>
        <taxon>Iridaceae</taxon>
        <taxon>Iridoideae</taxon>
        <taxon>Irideae</taxon>
        <taxon>Iris</taxon>
    </lineage>
</organism>
<reference evidence="3" key="1">
    <citation type="journal article" date="2023" name="GigaByte">
        <title>Genome assembly of the bearded iris, Iris pallida Lam.</title>
        <authorList>
            <person name="Bruccoleri R.E."/>
            <person name="Oakeley E.J."/>
            <person name="Faust A.M.E."/>
            <person name="Altorfer M."/>
            <person name="Dessus-Babus S."/>
            <person name="Burckhardt D."/>
            <person name="Oertli M."/>
            <person name="Naumann U."/>
            <person name="Petersen F."/>
            <person name="Wong J."/>
        </authorList>
    </citation>
    <scope>NUCLEOTIDE SEQUENCE</scope>
    <source>
        <strain evidence="3">GSM-AAB239-AS_SAM_17_03QT</strain>
    </source>
</reference>
<name>A0AAX6F444_IRIPA</name>